<sequence>DFVFSRVTGTLWDGHSKRVNTFSTRSWRLYLHQPHRDKSTPTLVNQNSSEPTMSGTAIRPTSLLAWNGNGFNYKGNALLALANRCNIGVVILGEHLRKSYNYEPKMEGYKTFNQVADKGFRGLCMLVRNDLGAYQKPTKSPHLMHLVITGLEK</sequence>
<name>A0A0L6VNJ2_9BASI</name>
<comment type="caution">
    <text evidence="1">The sequence shown here is derived from an EMBL/GenBank/DDBJ whole genome shotgun (WGS) entry which is preliminary data.</text>
</comment>
<dbReference type="Proteomes" id="UP000037035">
    <property type="component" value="Unassembled WGS sequence"/>
</dbReference>
<evidence type="ECO:0000313" key="2">
    <source>
        <dbReference type="Proteomes" id="UP000037035"/>
    </source>
</evidence>
<dbReference type="STRING" id="27349.A0A0L6VNJ2"/>
<dbReference type="VEuPathDB" id="FungiDB:VP01_12929g1"/>
<protein>
    <submittedName>
        <fullName evidence="1">Uncharacterized protein</fullName>
    </submittedName>
</protein>
<dbReference type="InterPro" id="IPR036691">
    <property type="entry name" value="Endo/exonu/phosph_ase_sf"/>
</dbReference>
<accession>A0A0L6VNJ2</accession>
<dbReference type="AlphaFoldDB" id="A0A0L6VNJ2"/>
<dbReference type="EMBL" id="LAVV01003253">
    <property type="protein sequence ID" value="KNZ62274.1"/>
    <property type="molecule type" value="Genomic_DNA"/>
</dbReference>
<feature type="non-terminal residue" evidence="1">
    <location>
        <position position="153"/>
    </location>
</feature>
<dbReference type="SUPFAM" id="SSF56219">
    <property type="entry name" value="DNase I-like"/>
    <property type="match status" value="1"/>
</dbReference>
<reference evidence="1 2" key="1">
    <citation type="submission" date="2015-08" db="EMBL/GenBank/DDBJ databases">
        <title>Next Generation Sequencing and Analysis of the Genome of Puccinia sorghi L Schw, the Causal Agent of Maize Common Rust.</title>
        <authorList>
            <person name="Rochi L."/>
            <person name="Burguener G."/>
            <person name="Darino M."/>
            <person name="Turjanski A."/>
            <person name="Kreff E."/>
            <person name="Dieguez M.J."/>
            <person name="Sacco F."/>
        </authorList>
    </citation>
    <scope>NUCLEOTIDE SEQUENCE [LARGE SCALE GENOMIC DNA]</scope>
    <source>
        <strain evidence="1 2">RO10H11247</strain>
    </source>
</reference>
<evidence type="ECO:0000313" key="1">
    <source>
        <dbReference type="EMBL" id="KNZ62274.1"/>
    </source>
</evidence>
<dbReference type="OrthoDB" id="2671967at2759"/>
<organism evidence="1 2">
    <name type="scientific">Puccinia sorghi</name>
    <dbReference type="NCBI Taxonomy" id="27349"/>
    <lineage>
        <taxon>Eukaryota</taxon>
        <taxon>Fungi</taxon>
        <taxon>Dikarya</taxon>
        <taxon>Basidiomycota</taxon>
        <taxon>Pucciniomycotina</taxon>
        <taxon>Pucciniomycetes</taxon>
        <taxon>Pucciniales</taxon>
        <taxon>Pucciniaceae</taxon>
        <taxon>Puccinia</taxon>
    </lineage>
</organism>
<gene>
    <name evidence="1" type="ORF">VP01_12929g1</name>
</gene>
<feature type="non-terminal residue" evidence="1">
    <location>
        <position position="1"/>
    </location>
</feature>
<keyword evidence="2" id="KW-1185">Reference proteome</keyword>
<proteinExistence type="predicted"/>